<dbReference type="OrthoDB" id="5978526at2759"/>
<evidence type="ECO:0000313" key="2">
    <source>
        <dbReference type="Proteomes" id="UP000479000"/>
    </source>
</evidence>
<organism evidence="1 2">
    <name type="scientific">Nesidiocoris tenuis</name>
    <dbReference type="NCBI Taxonomy" id="355587"/>
    <lineage>
        <taxon>Eukaryota</taxon>
        <taxon>Metazoa</taxon>
        <taxon>Ecdysozoa</taxon>
        <taxon>Arthropoda</taxon>
        <taxon>Hexapoda</taxon>
        <taxon>Insecta</taxon>
        <taxon>Pterygota</taxon>
        <taxon>Neoptera</taxon>
        <taxon>Paraneoptera</taxon>
        <taxon>Hemiptera</taxon>
        <taxon>Heteroptera</taxon>
        <taxon>Panheteroptera</taxon>
        <taxon>Cimicomorpha</taxon>
        <taxon>Miridae</taxon>
        <taxon>Dicyphina</taxon>
        <taxon>Nesidiocoris</taxon>
    </lineage>
</organism>
<accession>A0A6H5GFW4</accession>
<dbReference type="AlphaFoldDB" id="A0A6H5GFW4"/>
<name>A0A6H5GFW4_9HEMI</name>
<keyword evidence="2" id="KW-1185">Reference proteome</keyword>
<gene>
    <name evidence="1" type="ORF">NTEN_LOCUS8164</name>
</gene>
<evidence type="ECO:0000313" key="1">
    <source>
        <dbReference type="EMBL" id="CAB0002377.1"/>
    </source>
</evidence>
<dbReference type="Proteomes" id="UP000479000">
    <property type="component" value="Unassembled WGS sequence"/>
</dbReference>
<reference evidence="1 2" key="1">
    <citation type="submission" date="2020-02" db="EMBL/GenBank/DDBJ databases">
        <authorList>
            <person name="Ferguson B K."/>
        </authorList>
    </citation>
    <scope>NUCLEOTIDE SEQUENCE [LARGE SCALE GENOMIC DNA]</scope>
</reference>
<dbReference type="EMBL" id="CADCXU010012001">
    <property type="protein sequence ID" value="CAB0002377.1"/>
    <property type="molecule type" value="Genomic_DNA"/>
</dbReference>
<sequence length="243" mass="27844">MVRAPSGVSILHFLFRATPDEGRMAVKMEITVDAIRCELRIWKIQGTTWKRSGENQPGFCYIQSYDVPKVVTDFRGVSRIGIMLEAERRFENIDGYLFLLGFPPGESELLTTKERLWFPRILNWIWPREYKGWRDRGCLKGKTITITGSHKSSRRGLRLPFVTGRGYRVQGKTALSILLRRLAYPNRLSDLERLFGLSGPALSTICTYLTKILMDRFGHLLDSLPAYINAGKLQYFAKVCSAM</sequence>
<proteinExistence type="predicted"/>
<protein>
    <submittedName>
        <fullName evidence="1">Uncharacterized protein</fullName>
    </submittedName>
</protein>